<keyword evidence="2 5" id="KW-0689">Ribosomal protein</keyword>
<protein>
    <submittedName>
        <fullName evidence="5">60S acidic ribosomal protein P2</fullName>
    </submittedName>
</protein>
<evidence type="ECO:0000256" key="4">
    <source>
        <dbReference type="SAM" id="Phobius"/>
    </source>
</evidence>
<feature type="non-terminal residue" evidence="5">
    <location>
        <position position="176"/>
    </location>
</feature>
<organism evidence="5 6">
    <name type="scientific">Pseudozyma antarctica (strain T-34)</name>
    <name type="common">Yeast</name>
    <name type="synonym">Candida antarctica</name>
    <dbReference type="NCBI Taxonomy" id="1151754"/>
    <lineage>
        <taxon>Eukaryota</taxon>
        <taxon>Fungi</taxon>
        <taxon>Dikarya</taxon>
        <taxon>Basidiomycota</taxon>
        <taxon>Ustilaginomycotina</taxon>
        <taxon>Ustilaginomycetes</taxon>
        <taxon>Ustilaginales</taxon>
        <taxon>Ustilaginaceae</taxon>
        <taxon>Moesziomyces</taxon>
    </lineage>
</organism>
<dbReference type="GO" id="GO:0022625">
    <property type="term" value="C:cytosolic large ribosomal subunit"/>
    <property type="evidence" value="ECO:0007669"/>
    <property type="project" value="InterPro"/>
</dbReference>
<evidence type="ECO:0000256" key="1">
    <source>
        <dbReference type="ARBA" id="ARBA00005436"/>
    </source>
</evidence>
<dbReference type="Pfam" id="PF00428">
    <property type="entry name" value="Ribosomal_60s"/>
    <property type="match status" value="1"/>
</dbReference>
<dbReference type="InterPro" id="IPR006311">
    <property type="entry name" value="TAT_signal"/>
</dbReference>
<dbReference type="InterPro" id="IPR044076">
    <property type="entry name" value="Ribosomal_P2"/>
</dbReference>
<gene>
    <name evidence="5" type="ORF">PANT_27c00073</name>
</gene>
<dbReference type="FunFam" id="1.10.10.1410:FF:000002">
    <property type="entry name" value="60S acidic ribosomal protein P2"/>
    <property type="match status" value="1"/>
</dbReference>
<dbReference type="Proteomes" id="UP000011976">
    <property type="component" value="Unassembled WGS sequence"/>
</dbReference>
<sequence length="176" mass="18457">MPKSASLPSTIAVQHTPSRTSALALLSAVLAAAPASAAAATAAAAASAVVVVTSSAVSMELVASFDPVANHWLLFWENRVSSSPQVFLFWIKALCGFAAGTFFSFNTFPPLSDKMKHIAAYLLLTLGGKESPSAADIKALLETVGVEAEQERLDKLIEELNGKDINTLIAEGQEKL</sequence>
<evidence type="ECO:0000256" key="3">
    <source>
        <dbReference type="ARBA" id="ARBA00023274"/>
    </source>
</evidence>
<dbReference type="InterPro" id="IPR038716">
    <property type="entry name" value="P1/P2_N_sf"/>
</dbReference>
<evidence type="ECO:0000313" key="6">
    <source>
        <dbReference type="Proteomes" id="UP000011976"/>
    </source>
</evidence>
<keyword evidence="4" id="KW-1133">Transmembrane helix</keyword>
<dbReference type="Gene3D" id="1.10.10.1410">
    <property type="match status" value="1"/>
</dbReference>
<reference evidence="6" key="1">
    <citation type="journal article" date="2013" name="Genome Announc.">
        <title>Genome sequence of the basidiomycetous yeast Pseudozyma antarctica T-34, a producer of the glycolipid biosurfactants mannosylerythritol lipids.</title>
        <authorList>
            <person name="Morita T."/>
            <person name="Koike H."/>
            <person name="Koyama Y."/>
            <person name="Hagiwara H."/>
            <person name="Ito E."/>
            <person name="Fukuoka T."/>
            <person name="Imura T."/>
            <person name="Machida M."/>
            <person name="Kitamoto D."/>
        </authorList>
    </citation>
    <scope>NUCLEOTIDE SEQUENCE [LARGE SCALE GENOMIC DNA]</scope>
    <source>
        <strain evidence="6">T-34</strain>
    </source>
</reference>
<dbReference type="PROSITE" id="PS51318">
    <property type="entry name" value="TAT"/>
    <property type="match status" value="1"/>
</dbReference>
<name>M9MH80_PSEA3</name>
<evidence type="ECO:0000256" key="2">
    <source>
        <dbReference type="ARBA" id="ARBA00022980"/>
    </source>
</evidence>
<dbReference type="PANTHER" id="PTHR21141">
    <property type="entry name" value="60S ACIDIC RIBOSOMAL PROTEIN FAMILY MEMBER"/>
    <property type="match status" value="1"/>
</dbReference>
<accession>M9MH80</accession>
<dbReference type="GO" id="GO:0003735">
    <property type="term" value="F:structural constituent of ribosome"/>
    <property type="evidence" value="ECO:0007669"/>
    <property type="project" value="InterPro"/>
</dbReference>
<keyword evidence="3" id="KW-0687">Ribonucleoprotein</keyword>
<evidence type="ECO:0000313" key="5">
    <source>
        <dbReference type="EMBL" id="GAC77688.1"/>
    </source>
</evidence>
<dbReference type="OrthoDB" id="1227494at2759"/>
<keyword evidence="4" id="KW-0812">Transmembrane</keyword>
<dbReference type="CDD" id="cd05833">
    <property type="entry name" value="Ribosomal_P2"/>
    <property type="match status" value="1"/>
</dbReference>
<dbReference type="PANTHER" id="PTHR21141:SF5">
    <property type="entry name" value="LARGE RIBOSOMAL SUBUNIT PROTEIN P2"/>
    <property type="match status" value="1"/>
</dbReference>
<dbReference type="GO" id="GO:0002182">
    <property type="term" value="P:cytoplasmic translational elongation"/>
    <property type="evidence" value="ECO:0007669"/>
    <property type="project" value="InterPro"/>
</dbReference>
<keyword evidence="4" id="KW-0472">Membrane</keyword>
<proteinExistence type="inferred from homology"/>
<feature type="transmembrane region" description="Helical" evidence="4">
    <location>
        <begin position="87"/>
        <end position="108"/>
    </location>
</feature>
<dbReference type="AlphaFoldDB" id="M9MH80"/>
<dbReference type="EMBL" id="DF196793">
    <property type="protein sequence ID" value="GAC77688.1"/>
    <property type="molecule type" value="Genomic_DNA"/>
</dbReference>
<dbReference type="STRING" id="1151754.M9MH80"/>
<comment type="similarity">
    <text evidence="1">Belongs to the eukaryotic ribosomal protein P1/P2 family.</text>
</comment>